<dbReference type="Pfam" id="PF03070">
    <property type="entry name" value="TENA_THI-4"/>
    <property type="match status" value="1"/>
</dbReference>
<evidence type="ECO:0000313" key="3">
    <source>
        <dbReference type="Proteomes" id="UP000002654"/>
    </source>
</evidence>
<dbReference type="GeneID" id="11263335"/>
<reference evidence="2 3" key="1">
    <citation type="journal article" date="2011" name="PLoS ONE">
        <title>The complete genome sequence of Thermoproteus tenax: a physiologically versatile member of the Crenarchaeota.</title>
        <authorList>
            <person name="Siebers B."/>
            <person name="Zaparty M."/>
            <person name="Raddatz G."/>
            <person name="Tjaden B."/>
            <person name="Albers S.V."/>
            <person name="Bell S.D."/>
            <person name="Blombach F."/>
            <person name="Kletzin A."/>
            <person name="Kyrpides N."/>
            <person name="Lanz C."/>
            <person name="Plagens A."/>
            <person name="Rampp M."/>
            <person name="Rosinus A."/>
            <person name="von Jan M."/>
            <person name="Makarova K.S."/>
            <person name="Klenk H.P."/>
            <person name="Schuster S.C."/>
            <person name="Hensel R."/>
        </authorList>
    </citation>
    <scope>NUCLEOTIDE SEQUENCE [LARGE SCALE GENOMIC DNA]</scope>
    <source>
        <strain evidence="3">ATCC 35583 / DSM 2078 / JCM 9277 / NBRC 100435 / Kra 1</strain>
    </source>
</reference>
<keyword evidence="3" id="KW-1185">Reference proteome</keyword>
<protein>
    <submittedName>
        <fullName evidence="2">TenA family transcriptional activator</fullName>
    </submittedName>
</protein>
<dbReference type="InterPro" id="IPR004305">
    <property type="entry name" value="Thiaminase-2/PQQC"/>
</dbReference>
<dbReference type="KEGG" id="ttn:TTX_0324"/>
<dbReference type="OrthoDB" id="42133at2157"/>
<dbReference type="Gene3D" id="1.20.910.10">
    <property type="entry name" value="Heme oxygenase-like"/>
    <property type="match status" value="1"/>
</dbReference>
<organism evidence="2 3">
    <name type="scientific">Thermoproteus tenax (strain ATCC 35583 / DSM 2078 / JCM 9277 / NBRC 100435 / Kra 1)</name>
    <dbReference type="NCBI Taxonomy" id="768679"/>
    <lineage>
        <taxon>Archaea</taxon>
        <taxon>Thermoproteota</taxon>
        <taxon>Thermoprotei</taxon>
        <taxon>Thermoproteales</taxon>
        <taxon>Thermoproteaceae</taxon>
        <taxon>Thermoproteus</taxon>
    </lineage>
</organism>
<dbReference type="SUPFAM" id="SSF48613">
    <property type="entry name" value="Heme oxygenase-like"/>
    <property type="match status" value="1"/>
</dbReference>
<dbReference type="EMBL" id="FN869859">
    <property type="protein sequence ID" value="CCC81000.1"/>
    <property type="molecule type" value="Genomic_DNA"/>
</dbReference>
<proteinExistence type="predicted"/>
<dbReference type="PATRIC" id="fig|768679.9.peg.342"/>
<name>G4RN56_THETK</name>
<accession>G4RN56</accession>
<gene>
    <name evidence="2" type="ordered locus">TTX_0324</name>
</gene>
<dbReference type="STRING" id="768679.TTX_0324"/>
<evidence type="ECO:0000313" key="2">
    <source>
        <dbReference type="EMBL" id="CCC81000.1"/>
    </source>
</evidence>
<dbReference type="HOGENOM" id="CLU_108435_0_0_2"/>
<feature type="domain" description="Thiaminase-2/PQQC" evidence="1">
    <location>
        <begin position="27"/>
        <end position="197"/>
    </location>
</feature>
<dbReference type="AlphaFoldDB" id="G4RN56"/>
<dbReference type="RefSeq" id="WP_014126257.1">
    <property type="nucleotide sequence ID" value="NC_016070.1"/>
</dbReference>
<dbReference type="eggNOG" id="arCOG01129">
    <property type="taxonomic scope" value="Archaea"/>
</dbReference>
<dbReference type="PaxDb" id="768679-TTX_0324"/>
<sequence length="209" mass="22959">MARVIETLREELRPLNAAALEAAKRADAEALKAFVVNQLYIVPHDLKALSAAMAKASAPDEYAFVKGLIDGDYTALGALRDLAGELGVQLDWARLSPFAVAYTHFLSWLALHGSMGDLAVAMTVNLPVWGEACAILSAKARELGVRSTRFLDMFAGPYEQLTEAAEVIAQRYLDWGRYRFIARAIQTYECAFWQTVTRGDLSACASQRV</sequence>
<evidence type="ECO:0000259" key="1">
    <source>
        <dbReference type="Pfam" id="PF03070"/>
    </source>
</evidence>
<dbReference type="InterPro" id="IPR016084">
    <property type="entry name" value="Haem_Oase-like_multi-hlx"/>
</dbReference>
<dbReference type="Proteomes" id="UP000002654">
    <property type="component" value="Chromosome"/>
</dbReference>